<dbReference type="EMBL" id="BRVO01000001">
    <property type="protein sequence ID" value="GLB47990.1"/>
    <property type="molecule type" value="Genomic_DNA"/>
</dbReference>
<gene>
    <name evidence="2" type="ORF">Y10_03580</name>
</gene>
<dbReference type="Proteomes" id="UP001143543">
    <property type="component" value="Unassembled WGS sequence"/>
</dbReference>
<sequence>MHQHTKEQLAATIAKLRILLIVLTTLKAAYLTIFFTNVKLSNTLDINYHANKIIWLLNVFTAATFIWFNWKKLPIEKNKKTNNTLMIIFLDVIGMWLFLPNKRELDKM</sequence>
<proteinExistence type="predicted"/>
<keyword evidence="1" id="KW-0812">Transmembrane</keyword>
<name>A0ABQ5MG23_9FLAO</name>
<comment type="caution">
    <text evidence="2">The sequence shown here is derived from an EMBL/GenBank/DDBJ whole genome shotgun (WGS) entry which is preliminary data.</text>
</comment>
<dbReference type="RefSeq" id="WP_281763649.1">
    <property type="nucleotide sequence ID" value="NZ_BRVO01000001.1"/>
</dbReference>
<feature type="transmembrane region" description="Helical" evidence="1">
    <location>
        <begin position="53"/>
        <end position="70"/>
    </location>
</feature>
<keyword evidence="1" id="KW-1133">Transmembrane helix</keyword>
<keyword evidence="1" id="KW-0472">Membrane</keyword>
<accession>A0ABQ5MG23</accession>
<evidence type="ECO:0000256" key="1">
    <source>
        <dbReference type="SAM" id="Phobius"/>
    </source>
</evidence>
<evidence type="ECO:0000313" key="2">
    <source>
        <dbReference type="EMBL" id="GLB47990.1"/>
    </source>
</evidence>
<reference evidence="2" key="1">
    <citation type="submission" date="2022-07" db="EMBL/GenBank/DDBJ databases">
        <title>Taxonomy of Novel Oxalotrophic and Methylotrophic Bacteria.</title>
        <authorList>
            <person name="Sahin N."/>
            <person name="Tani A."/>
        </authorList>
    </citation>
    <scope>NUCLEOTIDE SEQUENCE</scope>
    <source>
        <strain evidence="2">Y10</strain>
    </source>
</reference>
<organism evidence="2 3">
    <name type="scientific">Neptunitalea lumnitzerae</name>
    <dbReference type="NCBI Taxonomy" id="2965509"/>
    <lineage>
        <taxon>Bacteria</taxon>
        <taxon>Pseudomonadati</taxon>
        <taxon>Bacteroidota</taxon>
        <taxon>Flavobacteriia</taxon>
        <taxon>Flavobacteriales</taxon>
        <taxon>Flavobacteriaceae</taxon>
        <taxon>Neptunitalea</taxon>
    </lineage>
</organism>
<protein>
    <submittedName>
        <fullName evidence="2">Uncharacterized protein</fullName>
    </submittedName>
</protein>
<keyword evidence="3" id="KW-1185">Reference proteome</keyword>
<feature type="transmembrane region" description="Helical" evidence="1">
    <location>
        <begin position="12"/>
        <end position="33"/>
    </location>
</feature>
<evidence type="ECO:0000313" key="3">
    <source>
        <dbReference type="Proteomes" id="UP001143543"/>
    </source>
</evidence>
<feature type="transmembrane region" description="Helical" evidence="1">
    <location>
        <begin position="82"/>
        <end position="99"/>
    </location>
</feature>